<evidence type="ECO:0000256" key="8">
    <source>
        <dbReference type="PIRSR" id="PIRSR001021-2"/>
    </source>
</evidence>
<comment type="cofactor">
    <cofactor evidence="1">
        <name>Ca(2+)</name>
        <dbReference type="ChEBI" id="CHEBI:29108"/>
    </cofactor>
</comment>
<proteinExistence type="inferred from homology"/>
<dbReference type="Proteomes" id="UP000295064">
    <property type="component" value="Unassembled WGS sequence"/>
</dbReference>
<dbReference type="PRINTS" id="PR00110">
    <property type="entry name" value="ALPHAAMYLASE"/>
</dbReference>
<feature type="binding site" evidence="8">
    <location>
        <position position="186"/>
    </location>
    <ligand>
        <name>Ca(2+)</name>
        <dbReference type="ChEBI" id="CHEBI:29108"/>
        <label>1</label>
    </ligand>
</feature>
<keyword evidence="8" id="KW-0106">Calcium</keyword>
<evidence type="ECO:0000313" key="11">
    <source>
        <dbReference type="EMBL" id="TDO94710.1"/>
    </source>
</evidence>
<accession>A0A4R6M2S2</accession>
<comment type="similarity">
    <text evidence="2 9">Belongs to the glycosyl hydrolase 13 family.</text>
</comment>
<name>A0A4R6M2S2_9FIRM</name>
<dbReference type="InterPro" id="IPR013776">
    <property type="entry name" value="A-amylase_thermo"/>
</dbReference>
<dbReference type="InterPro" id="IPR006046">
    <property type="entry name" value="Alpha_amylase"/>
</dbReference>
<evidence type="ECO:0000256" key="4">
    <source>
        <dbReference type="ARBA" id="ARBA00022801"/>
    </source>
</evidence>
<gene>
    <name evidence="11" type="ORF">DFR79_10286</name>
</gene>
<evidence type="ECO:0000256" key="2">
    <source>
        <dbReference type="ARBA" id="ARBA00008061"/>
    </source>
</evidence>
<dbReference type="GO" id="GO:0004556">
    <property type="term" value="F:alpha-amylase activity"/>
    <property type="evidence" value="ECO:0007669"/>
    <property type="project" value="InterPro"/>
</dbReference>
<feature type="binding site" evidence="8">
    <location>
        <position position="291"/>
    </location>
    <ligand>
        <name>Ca(2+)</name>
        <dbReference type="ChEBI" id="CHEBI:29108"/>
        <label>3</label>
    </ligand>
</feature>
<feature type="binding site" evidence="8">
    <location>
        <position position="194"/>
    </location>
    <ligand>
        <name>Ca(2+)</name>
        <dbReference type="ChEBI" id="CHEBI:29108"/>
        <label>2</label>
    </ligand>
</feature>
<keyword evidence="5" id="KW-0119">Carbohydrate metabolism</keyword>
<dbReference type="NCBIfam" id="NF006969">
    <property type="entry name" value="PRK09441.1-2"/>
    <property type="match status" value="1"/>
</dbReference>
<dbReference type="PANTHER" id="PTHR43447">
    <property type="entry name" value="ALPHA-AMYLASE"/>
    <property type="match status" value="1"/>
</dbReference>
<feature type="active site" description="Nucleophile" evidence="7">
    <location>
        <position position="223"/>
    </location>
</feature>
<dbReference type="Gene3D" id="3.20.20.80">
    <property type="entry name" value="Glycosidases"/>
    <property type="match status" value="1"/>
</dbReference>
<evidence type="ECO:0000256" key="9">
    <source>
        <dbReference type="RuleBase" id="RU003615"/>
    </source>
</evidence>
<feature type="binding site" evidence="8">
    <location>
        <position position="158"/>
    </location>
    <ligand>
        <name>Ca(2+)</name>
        <dbReference type="ChEBI" id="CHEBI:29108"/>
        <label>2</label>
    </ligand>
</feature>
<dbReference type="Gene3D" id="2.40.30.140">
    <property type="match status" value="1"/>
</dbReference>
<feature type="binding site" evidence="8">
    <location>
        <position position="180"/>
    </location>
    <ligand>
        <name>Ca(2+)</name>
        <dbReference type="ChEBI" id="CHEBI:29108"/>
        <label>2</label>
    </ligand>
</feature>
<protein>
    <submittedName>
        <fullName evidence="11">Alpha-amylase</fullName>
    </submittedName>
</protein>
<dbReference type="Gene3D" id="2.60.40.1180">
    <property type="entry name" value="Golgi alpha-mannosidase II"/>
    <property type="match status" value="1"/>
</dbReference>
<dbReference type="RefSeq" id="WP_133513803.1">
    <property type="nucleotide sequence ID" value="NZ_SNWX01000002.1"/>
</dbReference>
<dbReference type="InterPro" id="IPR013780">
    <property type="entry name" value="Glyco_hydro_b"/>
</dbReference>
<dbReference type="Pfam" id="PF00128">
    <property type="entry name" value="Alpha-amylase"/>
    <property type="match status" value="1"/>
</dbReference>
<dbReference type="CDD" id="cd11318">
    <property type="entry name" value="AmyAc_bac_fung_AmyA"/>
    <property type="match status" value="1"/>
</dbReference>
<keyword evidence="3 8" id="KW-0479">Metal-binding</keyword>
<dbReference type="PIRSF" id="PIRSF001021">
    <property type="entry name" value="Alph-amls_thrmst"/>
    <property type="match status" value="1"/>
</dbReference>
<evidence type="ECO:0000256" key="7">
    <source>
        <dbReference type="PIRSR" id="PIRSR001021-1"/>
    </source>
</evidence>
<reference evidence="11 12" key="1">
    <citation type="submission" date="2019-03" db="EMBL/GenBank/DDBJ databases">
        <title>Subsurface microbial communities from deep shales in Ohio and West Virginia, USA.</title>
        <authorList>
            <person name="Wrighton K."/>
        </authorList>
    </citation>
    <scope>NUCLEOTIDE SEQUENCE [LARGE SCALE GENOMIC DNA]</scope>
    <source>
        <strain evidence="11 12">MA284_T2</strain>
    </source>
</reference>
<feature type="binding site" evidence="8">
    <location>
        <position position="113"/>
    </location>
    <ligand>
        <name>Ca(2+)</name>
        <dbReference type="ChEBI" id="CHEBI:29108"/>
        <label>1</label>
    </ligand>
</feature>
<sequence>MENPVILQTFYWEMNTGKYAEEYPEEANLWQLLANQAEEIAEAGFDLLWFPPANKGAAGVDDVGYGTYDLWDLGEFEQKGSKRTKYGTKEELLNAVEELHKCDLKLLYDAVLDHRMGADKKEKVKLKDCSEAEVWTKFNFPGRNNKYSSLKLDWNCFDGTDWNELTQEAGKLLFNTKEWDDSFADDYLMGANLDYQNQDVRADTINWGKWIINEIGFDGFRFDASKHVANSMIYDFIEETNQSSEKELFYIGEAWINDVDTLVNYLESINHPKLHVFDFPLRERFIELMHGNLDLRWLGEKGLVNRKNYKHRAITFIENHDTERDEASEYHTEAVAQRKLQAYCYILMRRDGVPKVFWKDYHHFGLKEVINNLIEARKKFAYGEAYESESNDQNTYSYIRSGDQDHPGSGLVMMITKHENGKIIEKTVNSGKADTEYYDYTGNIEEKVKTDGEANGQFKVKGTAEKGYSVWVPVES</sequence>
<keyword evidence="4" id="KW-0378">Hydrolase</keyword>
<dbReference type="GO" id="GO:0005509">
    <property type="term" value="F:calcium ion binding"/>
    <property type="evidence" value="ECO:0007669"/>
    <property type="project" value="InterPro"/>
</dbReference>
<dbReference type="InterPro" id="IPR006047">
    <property type="entry name" value="GH13_cat_dom"/>
</dbReference>
<evidence type="ECO:0000256" key="3">
    <source>
        <dbReference type="ARBA" id="ARBA00022723"/>
    </source>
</evidence>
<evidence type="ECO:0000259" key="10">
    <source>
        <dbReference type="SMART" id="SM00642"/>
    </source>
</evidence>
<evidence type="ECO:0000256" key="5">
    <source>
        <dbReference type="ARBA" id="ARBA00023277"/>
    </source>
</evidence>
<dbReference type="GO" id="GO:0005975">
    <property type="term" value="P:carbohydrate metabolic process"/>
    <property type="evidence" value="ECO:0007669"/>
    <property type="project" value="InterPro"/>
</dbReference>
<dbReference type="SUPFAM" id="SSF51445">
    <property type="entry name" value="(Trans)glycosidases"/>
    <property type="match status" value="1"/>
</dbReference>
<evidence type="ECO:0000256" key="6">
    <source>
        <dbReference type="ARBA" id="ARBA00023295"/>
    </source>
</evidence>
<dbReference type="EMBL" id="SNWX01000002">
    <property type="protein sequence ID" value="TDO94710.1"/>
    <property type="molecule type" value="Genomic_DNA"/>
</dbReference>
<feature type="domain" description="Glycosyl hydrolase family 13 catalytic" evidence="10">
    <location>
        <begin position="4"/>
        <end position="377"/>
    </location>
</feature>
<evidence type="ECO:0000256" key="1">
    <source>
        <dbReference type="ARBA" id="ARBA00001913"/>
    </source>
</evidence>
<keyword evidence="6" id="KW-0326">Glycosidase</keyword>
<dbReference type="SUPFAM" id="SSF51011">
    <property type="entry name" value="Glycosyl hydrolase domain"/>
    <property type="match status" value="1"/>
</dbReference>
<dbReference type="SMART" id="SM00642">
    <property type="entry name" value="Aamy"/>
    <property type="match status" value="1"/>
</dbReference>
<dbReference type="OrthoDB" id="9805159at2"/>
<comment type="caution">
    <text evidence="11">The sequence shown here is derived from an EMBL/GenBank/DDBJ whole genome shotgun (WGS) entry which is preliminary data.</text>
</comment>
<feature type="binding site" evidence="8">
    <location>
        <position position="227"/>
    </location>
    <ligand>
        <name>Ca(2+)</name>
        <dbReference type="ChEBI" id="CHEBI:29108"/>
        <label>1</label>
    </ligand>
</feature>
<dbReference type="InterPro" id="IPR017853">
    <property type="entry name" value="GH"/>
</dbReference>
<organism evidence="11 12">
    <name type="scientific">Halanaerobium saccharolyticum</name>
    <dbReference type="NCBI Taxonomy" id="43595"/>
    <lineage>
        <taxon>Bacteria</taxon>
        <taxon>Bacillati</taxon>
        <taxon>Bacillota</taxon>
        <taxon>Clostridia</taxon>
        <taxon>Halanaerobiales</taxon>
        <taxon>Halanaerobiaceae</taxon>
        <taxon>Halanaerobium</taxon>
    </lineage>
</organism>
<feature type="active site" description="Proton donor" evidence="7">
    <location>
        <position position="253"/>
    </location>
</feature>
<evidence type="ECO:0000313" key="12">
    <source>
        <dbReference type="Proteomes" id="UP000295064"/>
    </source>
</evidence>
<dbReference type="AlphaFoldDB" id="A0A4R6M2S2"/>